<keyword evidence="2" id="KW-1185">Reference proteome</keyword>
<proteinExistence type="predicted"/>
<dbReference type="PANTHER" id="PTHR37953:SF1">
    <property type="entry name" value="UPF0127 PROTEIN MJ1496"/>
    <property type="match status" value="1"/>
</dbReference>
<dbReference type="Pfam" id="PF02643">
    <property type="entry name" value="DUF192"/>
    <property type="match status" value="1"/>
</dbReference>
<dbReference type="PROSITE" id="PS51257">
    <property type="entry name" value="PROKAR_LIPOPROTEIN"/>
    <property type="match status" value="1"/>
</dbReference>
<dbReference type="Proteomes" id="UP001595793">
    <property type="component" value="Unassembled WGS sequence"/>
</dbReference>
<evidence type="ECO:0000313" key="1">
    <source>
        <dbReference type="EMBL" id="MFC4026208.1"/>
    </source>
</evidence>
<comment type="caution">
    <text evidence="1">The sequence shown here is derived from an EMBL/GenBank/DDBJ whole genome shotgun (WGS) entry which is preliminary data.</text>
</comment>
<dbReference type="EMBL" id="JBHSAS010000004">
    <property type="protein sequence ID" value="MFC4026208.1"/>
    <property type="molecule type" value="Genomic_DNA"/>
</dbReference>
<sequence>MVKKLFKIGILGFAIIFTSCKNDEGKTVETEEIEFRKDAELYLIDTSGDTLQSLDIEIADDDYSRATGLMYRESLEQDHGMLFVYSSAARRSFYMKNTYIPLDLVFFASDSTIVSFQKDAKPLDETSLPSVEPAQFILEINAGASESWGLTKGDHFSVQQN</sequence>
<gene>
    <name evidence="1" type="ORF">ACFOS1_02210</name>
</gene>
<dbReference type="RefSeq" id="WP_290236635.1">
    <property type="nucleotide sequence ID" value="NZ_JAUFPZ010000002.1"/>
</dbReference>
<evidence type="ECO:0000313" key="2">
    <source>
        <dbReference type="Proteomes" id="UP001595793"/>
    </source>
</evidence>
<name>A0ABV8H246_9FLAO</name>
<dbReference type="InterPro" id="IPR003795">
    <property type="entry name" value="DUF192"/>
</dbReference>
<protein>
    <submittedName>
        <fullName evidence="1">DUF192 domain-containing protein</fullName>
    </submittedName>
</protein>
<dbReference type="InterPro" id="IPR038695">
    <property type="entry name" value="Saro_0823-like_sf"/>
</dbReference>
<reference evidence="2" key="1">
    <citation type="journal article" date="2019" name="Int. J. Syst. Evol. Microbiol.">
        <title>The Global Catalogue of Microorganisms (GCM) 10K type strain sequencing project: providing services to taxonomists for standard genome sequencing and annotation.</title>
        <authorList>
            <consortium name="The Broad Institute Genomics Platform"/>
            <consortium name="The Broad Institute Genome Sequencing Center for Infectious Disease"/>
            <person name="Wu L."/>
            <person name="Ma J."/>
        </authorList>
    </citation>
    <scope>NUCLEOTIDE SEQUENCE [LARGE SCALE GENOMIC DNA]</scope>
    <source>
        <strain evidence="2">CECT 9128</strain>
    </source>
</reference>
<accession>A0ABV8H246</accession>
<dbReference type="PANTHER" id="PTHR37953">
    <property type="entry name" value="UPF0127 PROTEIN MJ1496"/>
    <property type="match status" value="1"/>
</dbReference>
<dbReference type="Gene3D" id="2.60.120.1140">
    <property type="entry name" value="Protein of unknown function DUF192"/>
    <property type="match status" value="1"/>
</dbReference>
<organism evidence="1 2">
    <name type="scientific">Zunongwangia endophytica</name>
    <dbReference type="NCBI Taxonomy" id="1808945"/>
    <lineage>
        <taxon>Bacteria</taxon>
        <taxon>Pseudomonadati</taxon>
        <taxon>Bacteroidota</taxon>
        <taxon>Flavobacteriia</taxon>
        <taxon>Flavobacteriales</taxon>
        <taxon>Flavobacteriaceae</taxon>
        <taxon>Zunongwangia</taxon>
    </lineage>
</organism>